<dbReference type="PANTHER" id="PTHR16466:SF6">
    <property type="entry name" value="TELOMERIC REPEAT-BINDING FACTOR 2-INTERACTING PROTEIN 1"/>
    <property type="match status" value="1"/>
</dbReference>
<sequence>MAHLFRGLRFYVASTGDKAELEQLIAENGGTMSDSPERATQLVDCDKLDARHLERISTAFITDSVAFRTLQDPLKYSGKIFTTKQMQRRTEGRGRMTYTNEDDARMLHFAKLRGWKAMESVPESVWRLAGNERVTTHSAQSMHEHFRKQLKNKTPSEQRTIMTKAAAMARAQLLEQEDEEEQEMQRGGTNPNLTGFSDVAVSADRQRASMLSSIETRLKEVQEEKFNKRTRSRKPTSPLRISQRRRSDESDSDTSESADKDTTSPSPKASFQPSTVTPTRATPAAPNTSAAISNSPIQPSSTTSVTPIGPNGGRQKRKRGTPGSDATISQQSSSSRQYSSDAESVESKGENGISFRSVWSELVRNHSKRRLLQSFFEARVPPESQQSSTGPAIIGASLNKGWN</sequence>
<dbReference type="Pfam" id="PF08914">
    <property type="entry name" value="Myb_Rap1"/>
    <property type="match status" value="1"/>
</dbReference>
<feature type="compositionally biased region" description="Low complexity" evidence="12">
    <location>
        <begin position="329"/>
        <end position="340"/>
    </location>
</feature>
<keyword evidence="6" id="KW-0779">Telomere</keyword>
<feature type="region of interest" description="Disordered" evidence="12">
    <location>
        <begin position="380"/>
        <end position="403"/>
    </location>
</feature>
<dbReference type="GO" id="GO:0031848">
    <property type="term" value="P:protection from non-homologous end joining at telomere"/>
    <property type="evidence" value="ECO:0007669"/>
    <property type="project" value="TreeGrafter"/>
</dbReference>
<keyword evidence="8" id="KW-0010">Activator</keyword>
<feature type="compositionally biased region" description="Polar residues" evidence="12">
    <location>
        <begin position="297"/>
        <end position="306"/>
    </location>
</feature>
<feature type="compositionally biased region" description="Low complexity" evidence="12">
    <location>
        <begin position="273"/>
        <end position="296"/>
    </location>
</feature>
<keyword evidence="15" id="KW-1185">Reference proteome</keyword>
<feature type="region of interest" description="Disordered" evidence="12">
    <location>
        <begin position="176"/>
        <end position="196"/>
    </location>
</feature>
<keyword evidence="10" id="KW-0539">Nucleus</keyword>
<protein>
    <recommendedName>
        <fullName evidence="4">Telomeric repeat-binding factor 2-interacting protein 1</fullName>
    </recommendedName>
    <alternativeName>
        <fullName evidence="11">Repressor/activator protein 1 homolog</fullName>
    </alternativeName>
</protein>
<evidence type="ECO:0000256" key="8">
    <source>
        <dbReference type="ARBA" id="ARBA00023159"/>
    </source>
</evidence>
<dbReference type="PROSITE" id="PS50172">
    <property type="entry name" value="BRCT"/>
    <property type="match status" value="1"/>
</dbReference>
<evidence type="ECO:0000256" key="2">
    <source>
        <dbReference type="ARBA" id="ARBA00004574"/>
    </source>
</evidence>
<dbReference type="CDD" id="cd11655">
    <property type="entry name" value="rap1_myb-like"/>
    <property type="match status" value="1"/>
</dbReference>
<comment type="similarity">
    <text evidence="3">Belongs to the RAP1 family.</text>
</comment>
<dbReference type="Gene3D" id="1.10.10.60">
    <property type="entry name" value="Homeodomain-like"/>
    <property type="match status" value="1"/>
</dbReference>
<proteinExistence type="inferred from homology"/>
<keyword evidence="5" id="KW-0158">Chromosome</keyword>
<dbReference type="GO" id="GO:0042162">
    <property type="term" value="F:telomeric DNA binding"/>
    <property type="evidence" value="ECO:0007669"/>
    <property type="project" value="TreeGrafter"/>
</dbReference>
<evidence type="ECO:0000256" key="12">
    <source>
        <dbReference type="SAM" id="MobiDB-lite"/>
    </source>
</evidence>
<dbReference type="InterPro" id="IPR039595">
    <property type="entry name" value="TE2IP/Rap1"/>
</dbReference>
<dbReference type="Proteomes" id="UP000237271">
    <property type="component" value="Unassembled WGS sequence"/>
</dbReference>
<dbReference type="FunFam" id="1.10.10.60:FF:000246">
    <property type="entry name" value="Telomeric repeat-binding factor 2-interacting protein 1"/>
    <property type="match status" value="1"/>
</dbReference>
<evidence type="ECO:0000256" key="1">
    <source>
        <dbReference type="ARBA" id="ARBA00004123"/>
    </source>
</evidence>
<evidence type="ECO:0000256" key="6">
    <source>
        <dbReference type="ARBA" id="ARBA00022895"/>
    </source>
</evidence>
<organism evidence="14 15">
    <name type="scientific">Phytophthora palmivora</name>
    <dbReference type="NCBI Taxonomy" id="4796"/>
    <lineage>
        <taxon>Eukaryota</taxon>
        <taxon>Sar</taxon>
        <taxon>Stramenopiles</taxon>
        <taxon>Oomycota</taxon>
        <taxon>Peronosporomycetes</taxon>
        <taxon>Peronosporales</taxon>
        <taxon>Peronosporaceae</taxon>
        <taxon>Phytophthora</taxon>
    </lineage>
</organism>
<dbReference type="GO" id="GO:0005654">
    <property type="term" value="C:nucleoplasm"/>
    <property type="evidence" value="ECO:0007669"/>
    <property type="project" value="UniProtKB-ARBA"/>
</dbReference>
<dbReference type="GO" id="GO:0010833">
    <property type="term" value="P:telomere maintenance via telomere lengthening"/>
    <property type="evidence" value="ECO:0007669"/>
    <property type="project" value="TreeGrafter"/>
</dbReference>
<evidence type="ECO:0000313" key="15">
    <source>
        <dbReference type="Proteomes" id="UP000237271"/>
    </source>
</evidence>
<dbReference type="Pfam" id="PF16589">
    <property type="entry name" value="BRCT_2"/>
    <property type="match status" value="1"/>
</dbReference>
<dbReference type="GO" id="GO:0070187">
    <property type="term" value="C:shelterin complex"/>
    <property type="evidence" value="ECO:0007669"/>
    <property type="project" value="TreeGrafter"/>
</dbReference>
<evidence type="ECO:0000256" key="10">
    <source>
        <dbReference type="ARBA" id="ARBA00023242"/>
    </source>
</evidence>
<feature type="region of interest" description="Disordered" evidence="12">
    <location>
        <begin position="222"/>
        <end position="351"/>
    </location>
</feature>
<dbReference type="PANTHER" id="PTHR16466">
    <property type="entry name" value="TELOMERE REPEAT-BINDING FACTOR 2-INTERACTING PROTEIN 1"/>
    <property type="match status" value="1"/>
</dbReference>
<reference evidence="14 15" key="1">
    <citation type="journal article" date="2017" name="Genome Biol. Evol.">
        <title>Phytophthora megakarya and P. palmivora, closely related causal agents of cacao black pod rot, underwent increases in genome sizes and gene numbers by different mechanisms.</title>
        <authorList>
            <person name="Ali S.S."/>
            <person name="Shao J."/>
            <person name="Lary D.J."/>
            <person name="Kronmiller B."/>
            <person name="Shen D."/>
            <person name="Strem M.D."/>
            <person name="Amoako-Attah I."/>
            <person name="Akrofi A.Y."/>
            <person name="Begoude B.A."/>
            <person name="Ten Hoopen G.M."/>
            <person name="Coulibaly K."/>
            <person name="Kebe B.I."/>
            <person name="Melnick R.L."/>
            <person name="Guiltinan M.J."/>
            <person name="Tyler B.M."/>
            <person name="Meinhardt L.W."/>
            <person name="Bailey B.A."/>
        </authorList>
    </citation>
    <scope>NUCLEOTIDE SEQUENCE [LARGE SCALE GENOMIC DNA]</scope>
    <source>
        <strain evidence="15">sbr112.9</strain>
    </source>
</reference>
<gene>
    <name evidence="14" type="ORF">PHPALM_10917</name>
</gene>
<evidence type="ECO:0000256" key="7">
    <source>
        <dbReference type="ARBA" id="ARBA00023015"/>
    </source>
</evidence>
<dbReference type="Gene3D" id="3.40.50.10190">
    <property type="entry name" value="BRCT domain"/>
    <property type="match status" value="1"/>
</dbReference>
<dbReference type="OrthoDB" id="435460at2759"/>
<evidence type="ECO:0000256" key="3">
    <source>
        <dbReference type="ARBA" id="ARBA00010467"/>
    </source>
</evidence>
<keyword evidence="7" id="KW-0805">Transcription regulation</keyword>
<keyword evidence="9" id="KW-0804">Transcription</keyword>
<comment type="caution">
    <text evidence="14">The sequence shown here is derived from an EMBL/GenBank/DDBJ whole genome shotgun (WGS) entry which is preliminary data.</text>
</comment>
<accession>A0A2P4Y3L8</accession>
<dbReference type="InterPro" id="IPR036420">
    <property type="entry name" value="BRCT_dom_sf"/>
</dbReference>
<name>A0A2P4Y3L8_9STRA</name>
<evidence type="ECO:0000313" key="14">
    <source>
        <dbReference type="EMBL" id="POM72373.1"/>
    </source>
</evidence>
<evidence type="ECO:0000256" key="4">
    <source>
        <dbReference type="ARBA" id="ARBA00017805"/>
    </source>
</evidence>
<evidence type="ECO:0000259" key="13">
    <source>
        <dbReference type="PROSITE" id="PS50172"/>
    </source>
</evidence>
<dbReference type="SUPFAM" id="SSF52113">
    <property type="entry name" value="BRCT domain"/>
    <property type="match status" value="1"/>
</dbReference>
<dbReference type="EMBL" id="NCKW01005866">
    <property type="protein sequence ID" value="POM72373.1"/>
    <property type="molecule type" value="Genomic_DNA"/>
</dbReference>
<evidence type="ECO:0000256" key="9">
    <source>
        <dbReference type="ARBA" id="ARBA00023163"/>
    </source>
</evidence>
<evidence type="ECO:0000256" key="5">
    <source>
        <dbReference type="ARBA" id="ARBA00022454"/>
    </source>
</evidence>
<evidence type="ECO:0000256" key="11">
    <source>
        <dbReference type="ARBA" id="ARBA00032471"/>
    </source>
</evidence>
<dbReference type="InterPro" id="IPR001357">
    <property type="entry name" value="BRCT_dom"/>
</dbReference>
<dbReference type="InterPro" id="IPR015010">
    <property type="entry name" value="TERF2IP_Myb"/>
</dbReference>
<feature type="domain" description="BRCT" evidence="13">
    <location>
        <begin position="1"/>
        <end position="43"/>
    </location>
</feature>
<comment type="subcellular location">
    <subcellularLocation>
        <location evidence="2">Chromosome</location>
        <location evidence="2">Telomere</location>
    </subcellularLocation>
    <subcellularLocation>
        <location evidence="1">Nucleus</location>
    </subcellularLocation>
</comment>
<dbReference type="AlphaFoldDB" id="A0A2P4Y3L8"/>